<sequence length="45" mass="4774">EVERERRRSKGSPRAAAPVQFFTGSEAFTGGLGFRQGATYGVGQG</sequence>
<dbReference type="AlphaFoldDB" id="A0A392VBD2"/>
<dbReference type="EMBL" id="LXQA011120139">
    <property type="protein sequence ID" value="MCI85636.1"/>
    <property type="molecule type" value="Genomic_DNA"/>
</dbReference>
<reference evidence="1 2" key="1">
    <citation type="journal article" date="2018" name="Front. Plant Sci.">
        <title>Red Clover (Trifolium pratense) and Zigzag Clover (T. medium) - A Picture of Genomic Similarities and Differences.</title>
        <authorList>
            <person name="Dluhosova J."/>
            <person name="Istvanek J."/>
            <person name="Nedelnik J."/>
            <person name="Repkova J."/>
        </authorList>
    </citation>
    <scope>NUCLEOTIDE SEQUENCE [LARGE SCALE GENOMIC DNA]</scope>
    <source>
        <strain evidence="2">cv. 10/8</strain>
        <tissue evidence="1">Leaf</tissue>
    </source>
</reference>
<proteinExistence type="predicted"/>
<comment type="caution">
    <text evidence="1">The sequence shown here is derived from an EMBL/GenBank/DDBJ whole genome shotgun (WGS) entry which is preliminary data.</text>
</comment>
<name>A0A392VBD2_9FABA</name>
<organism evidence="1 2">
    <name type="scientific">Trifolium medium</name>
    <dbReference type="NCBI Taxonomy" id="97028"/>
    <lineage>
        <taxon>Eukaryota</taxon>
        <taxon>Viridiplantae</taxon>
        <taxon>Streptophyta</taxon>
        <taxon>Embryophyta</taxon>
        <taxon>Tracheophyta</taxon>
        <taxon>Spermatophyta</taxon>
        <taxon>Magnoliopsida</taxon>
        <taxon>eudicotyledons</taxon>
        <taxon>Gunneridae</taxon>
        <taxon>Pentapetalae</taxon>
        <taxon>rosids</taxon>
        <taxon>fabids</taxon>
        <taxon>Fabales</taxon>
        <taxon>Fabaceae</taxon>
        <taxon>Papilionoideae</taxon>
        <taxon>50 kb inversion clade</taxon>
        <taxon>NPAAA clade</taxon>
        <taxon>Hologalegina</taxon>
        <taxon>IRL clade</taxon>
        <taxon>Trifolieae</taxon>
        <taxon>Trifolium</taxon>
    </lineage>
</organism>
<keyword evidence="2" id="KW-1185">Reference proteome</keyword>
<evidence type="ECO:0000313" key="2">
    <source>
        <dbReference type="Proteomes" id="UP000265520"/>
    </source>
</evidence>
<feature type="non-terminal residue" evidence="1">
    <location>
        <position position="1"/>
    </location>
</feature>
<protein>
    <submittedName>
        <fullName evidence="1">Uncharacterized protein</fullName>
    </submittedName>
</protein>
<accession>A0A392VBD2</accession>
<evidence type="ECO:0000313" key="1">
    <source>
        <dbReference type="EMBL" id="MCI85636.1"/>
    </source>
</evidence>
<dbReference type="Proteomes" id="UP000265520">
    <property type="component" value="Unassembled WGS sequence"/>
</dbReference>